<feature type="non-terminal residue" evidence="1">
    <location>
        <position position="1"/>
    </location>
</feature>
<gene>
    <name evidence="1" type="ORF">SCALOS_LOCUS5639</name>
</gene>
<evidence type="ECO:0000313" key="1">
    <source>
        <dbReference type="EMBL" id="CAG8564862.1"/>
    </source>
</evidence>
<name>A0ACA9M3I0_9GLOM</name>
<sequence length="242" mass="28971">LDDISDILISDKILSIEQKDNIVTLFREKLKSFKESDKYNEFIRDINNSYTEDELNLLKDKLSQDQILTPTQKDEIKKNIDDKIDEIKKTALQPDPNENILVDELEKDIKNIDKNNAEKLLDDKDLDKKIKNDFIKENIDSFDEEYLSNNRDKSSLNKYYTERREKLIKEMTEKENNFYLEIMTTIGDCKDSNLLTDEFYNSIYRNIEELNENYLDKTNTKAFLHEMREDRRKQLELEQENV</sequence>
<protein>
    <submittedName>
        <fullName evidence="1">11629_t:CDS:1</fullName>
    </submittedName>
</protein>
<dbReference type="EMBL" id="CAJVPM010009520">
    <property type="protein sequence ID" value="CAG8564862.1"/>
    <property type="molecule type" value="Genomic_DNA"/>
</dbReference>
<comment type="caution">
    <text evidence="1">The sequence shown here is derived from an EMBL/GenBank/DDBJ whole genome shotgun (WGS) entry which is preliminary data.</text>
</comment>
<dbReference type="Proteomes" id="UP000789860">
    <property type="component" value="Unassembled WGS sequence"/>
</dbReference>
<evidence type="ECO:0000313" key="2">
    <source>
        <dbReference type="Proteomes" id="UP000789860"/>
    </source>
</evidence>
<proteinExistence type="predicted"/>
<organism evidence="1 2">
    <name type="scientific">Scutellospora calospora</name>
    <dbReference type="NCBI Taxonomy" id="85575"/>
    <lineage>
        <taxon>Eukaryota</taxon>
        <taxon>Fungi</taxon>
        <taxon>Fungi incertae sedis</taxon>
        <taxon>Mucoromycota</taxon>
        <taxon>Glomeromycotina</taxon>
        <taxon>Glomeromycetes</taxon>
        <taxon>Diversisporales</taxon>
        <taxon>Gigasporaceae</taxon>
        <taxon>Scutellospora</taxon>
    </lineage>
</organism>
<keyword evidence="2" id="KW-1185">Reference proteome</keyword>
<accession>A0ACA9M3I0</accession>
<reference evidence="1" key="1">
    <citation type="submission" date="2021-06" db="EMBL/GenBank/DDBJ databases">
        <authorList>
            <person name="Kallberg Y."/>
            <person name="Tangrot J."/>
            <person name="Rosling A."/>
        </authorList>
    </citation>
    <scope>NUCLEOTIDE SEQUENCE</scope>
    <source>
        <strain evidence="1">AU212A</strain>
    </source>
</reference>